<protein>
    <submittedName>
        <fullName evidence="4">AsmA family protein</fullName>
    </submittedName>
</protein>
<evidence type="ECO:0000256" key="2">
    <source>
        <dbReference type="SAM" id="Phobius"/>
    </source>
</evidence>
<dbReference type="Proteomes" id="UP000291822">
    <property type="component" value="Unassembled WGS sequence"/>
</dbReference>
<feature type="compositionally biased region" description="Low complexity" evidence="1">
    <location>
        <begin position="207"/>
        <end position="220"/>
    </location>
</feature>
<evidence type="ECO:0000256" key="1">
    <source>
        <dbReference type="SAM" id="MobiDB-lite"/>
    </source>
</evidence>
<organism evidence="4 5">
    <name type="scientific">Dyella soli</name>
    <dbReference type="NCBI Taxonomy" id="522319"/>
    <lineage>
        <taxon>Bacteria</taxon>
        <taxon>Pseudomonadati</taxon>
        <taxon>Pseudomonadota</taxon>
        <taxon>Gammaproteobacteria</taxon>
        <taxon>Lysobacterales</taxon>
        <taxon>Rhodanobacteraceae</taxon>
        <taxon>Dyella</taxon>
    </lineage>
</organism>
<evidence type="ECO:0000313" key="5">
    <source>
        <dbReference type="Proteomes" id="UP000291822"/>
    </source>
</evidence>
<evidence type="ECO:0000313" key="4">
    <source>
        <dbReference type="EMBL" id="TCI12568.1"/>
    </source>
</evidence>
<feature type="region of interest" description="Disordered" evidence="1">
    <location>
        <begin position="197"/>
        <end position="234"/>
    </location>
</feature>
<dbReference type="InterPro" id="IPR052894">
    <property type="entry name" value="AsmA-related"/>
</dbReference>
<comment type="caution">
    <text evidence="4">The sequence shown here is derived from an EMBL/GenBank/DDBJ whole genome shotgun (WGS) entry which is preliminary data.</text>
</comment>
<dbReference type="PANTHER" id="PTHR30441">
    <property type="entry name" value="DUF748 DOMAIN-CONTAINING PROTEIN"/>
    <property type="match status" value="1"/>
</dbReference>
<evidence type="ECO:0000259" key="3">
    <source>
        <dbReference type="Pfam" id="PF05170"/>
    </source>
</evidence>
<dbReference type="GO" id="GO:0005886">
    <property type="term" value="C:plasma membrane"/>
    <property type="evidence" value="ECO:0007669"/>
    <property type="project" value="TreeGrafter"/>
</dbReference>
<proteinExistence type="predicted"/>
<keyword evidence="2" id="KW-1133">Transmembrane helix</keyword>
<reference evidence="4 5" key="1">
    <citation type="submission" date="2019-02" db="EMBL/GenBank/DDBJ databases">
        <title>Dyella amyloliquefaciens sp. nov., isolated from forest soil.</title>
        <authorList>
            <person name="Gao Z.-H."/>
            <person name="Qiu L.-H."/>
        </authorList>
    </citation>
    <scope>NUCLEOTIDE SEQUENCE [LARGE SCALE GENOMIC DNA]</scope>
    <source>
        <strain evidence="4 5">KACC 12747</strain>
    </source>
</reference>
<dbReference type="Pfam" id="PF05170">
    <property type="entry name" value="AsmA"/>
    <property type="match status" value="1"/>
</dbReference>
<keyword evidence="5" id="KW-1185">Reference proteome</keyword>
<dbReference type="PANTHER" id="PTHR30441:SF9">
    <property type="entry name" value="ASMA FAMILY PROTEIN YHJG"/>
    <property type="match status" value="1"/>
</dbReference>
<gene>
    <name evidence="4" type="ORF">EZM97_04255</name>
</gene>
<keyword evidence="2" id="KW-0812">Transmembrane</keyword>
<keyword evidence="2" id="KW-0472">Membrane</keyword>
<feature type="domain" description="AsmA" evidence="3">
    <location>
        <begin position="1"/>
        <end position="594"/>
    </location>
</feature>
<dbReference type="GO" id="GO:0090313">
    <property type="term" value="P:regulation of protein targeting to membrane"/>
    <property type="evidence" value="ECO:0007669"/>
    <property type="project" value="TreeGrafter"/>
</dbReference>
<feature type="transmembrane region" description="Helical" evidence="2">
    <location>
        <begin position="7"/>
        <end position="29"/>
    </location>
</feature>
<accession>A0A4R0YZR3</accession>
<dbReference type="RefSeq" id="WP_131150654.1">
    <property type="nucleotide sequence ID" value="NZ_SJTG01000001.1"/>
</dbReference>
<dbReference type="AlphaFoldDB" id="A0A4R0YZR3"/>
<name>A0A4R0YZR3_9GAMM</name>
<dbReference type="EMBL" id="SJTG01000001">
    <property type="protein sequence ID" value="TCI12568.1"/>
    <property type="molecule type" value="Genomic_DNA"/>
</dbReference>
<dbReference type="InterPro" id="IPR007844">
    <property type="entry name" value="AsmA"/>
</dbReference>
<sequence>MKRKGKVIVGIFGAFVALIVIAIVVIATYDWNRLKPMINDKVSQAIGRPFVIQGNLGVTWRREPDAGWLASIVPWPELEARDIRVANPQWASQPQFAQLDALRFRVAPLPLIAHRIKVPMLQLDHPVLTLERDKDGRATWDFTFPQDSEPSPWKLELGSIGFSQGQASLSDVQNQLTLDVKVDPLEKAIPFDQIVAQQSDDARDQAAKTTGAAAKKTLAASGEKDDDKGPRPRLPYQFAWQAEGKYHGAPVKGSGKTGGVLALQDTNTPFPVQADIHVQDTHIAFVGTLTDPMHMGALNLKLWFSGRSMAKLYPLTGITLPDTPPYATEGRLTAQLRPQGSHFEYKHFRGRVGGSDLAGDLTFDTGGARPKLAGTLRSQLLQFSDLAPLIGADSNADKQERGDAVMQPADKALPVEPFRTDRWKAMDADVQFTGARIVRDADLPIDKLSTHIILDNGVLKLTPLNFGMAGGTVVSNIMLDGSTTPMKGKLDLHARQLKLKQLFPKFEVMKTSFGEINGSTNLSAQGNSVAALLGTADGELKLLMNDGAVSKALLETAGLNVANIIIARLFGDKVVKINCAAADLGATNGLFSTRMFVMDTEDAIIVVNGTVNFANEKLDLKVKPSSKGLRIISLRSPLYVKGTLKNPDVGVEAGPLILRGGGAVALAVFAAPAAALIPLIATGKEENDNTCREVLTQMKGTAEVKR</sequence>